<dbReference type="GO" id="GO:0050661">
    <property type="term" value="F:NADP binding"/>
    <property type="evidence" value="ECO:0007669"/>
    <property type="project" value="InterPro"/>
</dbReference>
<dbReference type="SUPFAM" id="SSF55347">
    <property type="entry name" value="Glyceraldehyde-3-phosphate dehydrogenase-like, C-terminal domain"/>
    <property type="match status" value="1"/>
</dbReference>
<accession>A0A667WM50</accession>
<name>A0A667WM50_9TELE</name>
<sequence>MFVAVFLLLITLCAQGGNGDEGQEAQRLGHVSVVIAGGTGDLAKKYLWQGFFQLYINQVSSGYTFCFYGGGLSPKDKGTPALFEILKAVSCPSGVPVERCAVLKEQYLRLAQYRQLKTAEDYQDLDKHIKQQLQEEGMVEAGRLFYLSVPAFAYADIADKVNNACRPTTGAWLRVVLEKPFGHDFRSAQILATQLGNSLKEDEMYRIDHYLGKQVVSKILPFRIANKKFLDPIWNKYHIDRVEVVLKETLDAKGRIPFYDEYGVIRDVLQNHMIEVMTLLTMRLPKNMSNNQEVLQNKLKIFSTLQPLGKKQAVIGQYQAYNAEVWAELNKTKDYVSRTPTFAAVVTHIDVAQYDGVPVVLVSGKKLDERVGYARILFKNDVFCVQNHDSIHCKPKQLVYYFGHGNLQYPAILVTKNLFKPALIDSEWKEVTEHKDIKVLGLPISDYYVQTPIVQKDAYAELIAQIFSGRRDNFISAENLLASWNLWTPLLDSLASSFPRIYPGGADNGNLLDFRLKGREISYISKAVIIPPDQVGGSSTDNFQIMQGKYRSADMVTAWTEELIERLATDLQAAAEAVVSEGGTFHLALSGGSTPLALFQRLAQHHFSFPWRDTHVWMVDERCVPLTESESNFHLLHEHLLQHIRIPYYNIHPMPVELNQRLCVEEDGGALLYEREVNKLVSNSSFHFVLLGVGYDGHTASLFPGDKVDGHGERLIALTESPVKPHQRMSLTLRAINRAHQVAVLVMGKGKHELVTQLSRVKDSPNKWPVTGVRPTSGKLIWYIDYDALLG</sequence>
<reference evidence="10" key="1">
    <citation type="submission" date="2019-06" db="EMBL/GenBank/DDBJ databases">
        <authorList>
            <consortium name="Wellcome Sanger Institute Data Sharing"/>
        </authorList>
    </citation>
    <scope>NUCLEOTIDE SEQUENCE [LARGE SCALE GENOMIC DNA]</scope>
</reference>
<reference evidence="10" key="3">
    <citation type="submission" date="2025-09" db="UniProtKB">
        <authorList>
            <consortium name="Ensembl"/>
        </authorList>
    </citation>
    <scope>IDENTIFICATION</scope>
</reference>
<feature type="signal peptide" evidence="6">
    <location>
        <begin position="1"/>
        <end position="19"/>
    </location>
</feature>
<dbReference type="SUPFAM" id="SSF100950">
    <property type="entry name" value="NagB/RpiA/CoA transferase-like"/>
    <property type="match status" value="1"/>
</dbReference>
<dbReference type="SUPFAM" id="SSF51735">
    <property type="entry name" value="NAD(P)-binding Rossmann-fold domains"/>
    <property type="match status" value="1"/>
</dbReference>
<feature type="domain" description="Glucose-6-phosphate dehydrogenase NAD-binding" evidence="7">
    <location>
        <begin position="34"/>
        <end position="216"/>
    </location>
</feature>
<proteinExistence type="predicted"/>
<dbReference type="GO" id="GO:0005783">
    <property type="term" value="C:endoplasmic reticulum"/>
    <property type="evidence" value="ECO:0007669"/>
    <property type="project" value="TreeGrafter"/>
</dbReference>
<dbReference type="Ensembl" id="ENSMMDT00005006681.1">
    <property type="protein sequence ID" value="ENSMMDP00005006510.1"/>
    <property type="gene ID" value="ENSMMDG00005003571.1"/>
</dbReference>
<dbReference type="RefSeq" id="XP_029906831.1">
    <property type="nucleotide sequence ID" value="XM_030050971.1"/>
</dbReference>
<dbReference type="PANTHER" id="PTHR23429">
    <property type="entry name" value="GLUCOSE-6-PHOSPHATE 1-DEHYDROGENASE G6PD"/>
    <property type="match status" value="1"/>
</dbReference>
<feature type="domain" description="Glucosamine/galactosamine-6-phosphate isomerase" evidence="8">
    <location>
        <begin position="560"/>
        <end position="782"/>
    </location>
</feature>
<dbReference type="InterPro" id="IPR006148">
    <property type="entry name" value="Glc/Gal-6P_isomerase"/>
</dbReference>
<evidence type="ECO:0000256" key="6">
    <source>
        <dbReference type="SAM" id="SignalP"/>
    </source>
</evidence>
<dbReference type="Proteomes" id="UP000472263">
    <property type="component" value="Chromosome 5"/>
</dbReference>
<dbReference type="InterPro" id="IPR037171">
    <property type="entry name" value="NagB/RpiA_transferase-like"/>
</dbReference>
<dbReference type="GO" id="GO:0009051">
    <property type="term" value="P:pentose-phosphate shunt, oxidative branch"/>
    <property type="evidence" value="ECO:0007669"/>
    <property type="project" value="TreeGrafter"/>
</dbReference>
<dbReference type="GeneID" id="115358873"/>
<dbReference type="InterPro" id="IPR001282">
    <property type="entry name" value="G6P_DH"/>
</dbReference>
<keyword evidence="6" id="KW-0732">Signal</keyword>
<evidence type="ECO:0000259" key="9">
    <source>
        <dbReference type="Pfam" id="PF02781"/>
    </source>
</evidence>
<dbReference type="GO" id="GO:0006006">
    <property type="term" value="P:glucose metabolic process"/>
    <property type="evidence" value="ECO:0007669"/>
    <property type="project" value="UniProtKB-KW"/>
</dbReference>
<evidence type="ECO:0000256" key="4">
    <source>
        <dbReference type="ARBA" id="ARBA00023002"/>
    </source>
</evidence>
<dbReference type="PROSITE" id="PS00069">
    <property type="entry name" value="G6P_DEHYDROGENASE"/>
    <property type="match status" value="1"/>
</dbReference>
<dbReference type="Gene3D" id="3.30.360.10">
    <property type="entry name" value="Dihydrodipicolinate Reductase, domain 2"/>
    <property type="match status" value="1"/>
</dbReference>
<feature type="chain" id="PRO_5025564135" evidence="6">
    <location>
        <begin position="20"/>
        <end position="791"/>
    </location>
</feature>
<dbReference type="GO" id="GO:0017057">
    <property type="term" value="F:6-phosphogluconolactonase activity"/>
    <property type="evidence" value="ECO:0007669"/>
    <property type="project" value="InterPro"/>
</dbReference>
<dbReference type="CTD" id="9563"/>
<dbReference type="Gene3D" id="3.40.50.1360">
    <property type="match status" value="1"/>
</dbReference>
<dbReference type="PRINTS" id="PR00079">
    <property type="entry name" value="G6PDHDRGNASE"/>
</dbReference>
<keyword evidence="3" id="KW-0521">NADP</keyword>
<dbReference type="InterPro" id="IPR036291">
    <property type="entry name" value="NAD(P)-bd_dom_sf"/>
</dbReference>
<dbReference type="InterPro" id="IPR022675">
    <property type="entry name" value="G6P_DH_C"/>
</dbReference>
<organism evidence="10 11">
    <name type="scientific">Myripristis murdjan</name>
    <name type="common">pinecone soldierfish</name>
    <dbReference type="NCBI Taxonomy" id="586833"/>
    <lineage>
        <taxon>Eukaryota</taxon>
        <taxon>Metazoa</taxon>
        <taxon>Chordata</taxon>
        <taxon>Craniata</taxon>
        <taxon>Vertebrata</taxon>
        <taxon>Euteleostomi</taxon>
        <taxon>Actinopterygii</taxon>
        <taxon>Neopterygii</taxon>
        <taxon>Teleostei</taxon>
        <taxon>Neoteleostei</taxon>
        <taxon>Acanthomorphata</taxon>
        <taxon>Holocentriformes</taxon>
        <taxon>Holocentridae</taxon>
        <taxon>Myripristis</taxon>
    </lineage>
</organism>
<dbReference type="InterPro" id="IPR019796">
    <property type="entry name" value="G6P_DH_AS"/>
</dbReference>
<dbReference type="InParanoid" id="A0A667WM50"/>
<evidence type="ECO:0000259" key="7">
    <source>
        <dbReference type="Pfam" id="PF00479"/>
    </source>
</evidence>
<evidence type="ECO:0000313" key="10">
    <source>
        <dbReference type="Ensembl" id="ENSMMDP00005006510.1"/>
    </source>
</evidence>
<keyword evidence="4" id="KW-0560">Oxidoreductase</keyword>
<dbReference type="Pfam" id="PF01182">
    <property type="entry name" value="Glucosamine_iso"/>
    <property type="match status" value="1"/>
</dbReference>
<evidence type="ECO:0000256" key="1">
    <source>
        <dbReference type="ARBA" id="ARBA00004959"/>
    </source>
</evidence>
<evidence type="ECO:0000259" key="8">
    <source>
        <dbReference type="Pfam" id="PF01182"/>
    </source>
</evidence>
<gene>
    <name evidence="10" type="primary">H6PD</name>
    <name evidence="10" type="synonym">h6pd</name>
</gene>
<comment type="pathway">
    <text evidence="1">Carbohydrate degradation; pentose phosphate pathway.</text>
</comment>
<evidence type="ECO:0000256" key="5">
    <source>
        <dbReference type="ARBA" id="ARBA00023277"/>
    </source>
</evidence>
<dbReference type="GeneTree" id="ENSGT00530000063435"/>
<dbReference type="InterPro" id="IPR022674">
    <property type="entry name" value="G6P_DH_NAD-bd"/>
</dbReference>
<evidence type="ECO:0000256" key="3">
    <source>
        <dbReference type="ARBA" id="ARBA00022857"/>
    </source>
</evidence>
<dbReference type="UniPathway" id="UPA00115"/>
<dbReference type="GO" id="GO:0004345">
    <property type="term" value="F:glucose-6-phosphate dehydrogenase activity"/>
    <property type="evidence" value="ECO:0007669"/>
    <property type="project" value="InterPro"/>
</dbReference>
<dbReference type="Pfam" id="PF02781">
    <property type="entry name" value="G6PD_C"/>
    <property type="match status" value="1"/>
</dbReference>
<keyword evidence="11" id="KW-1185">Reference proteome</keyword>
<reference evidence="10" key="2">
    <citation type="submission" date="2025-08" db="UniProtKB">
        <authorList>
            <consortium name="Ensembl"/>
        </authorList>
    </citation>
    <scope>IDENTIFICATION</scope>
</reference>
<dbReference type="Gene3D" id="3.40.50.720">
    <property type="entry name" value="NAD(P)-binding Rossmann-like Domain"/>
    <property type="match status" value="1"/>
</dbReference>
<feature type="domain" description="Glucose-6-phosphate dehydrogenase C-terminal" evidence="9">
    <location>
        <begin position="221"/>
        <end position="509"/>
    </location>
</feature>
<dbReference type="CDD" id="cd01400">
    <property type="entry name" value="6PGL"/>
    <property type="match status" value="1"/>
</dbReference>
<dbReference type="NCBIfam" id="TIGR01198">
    <property type="entry name" value="pgl"/>
    <property type="match status" value="1"/>
</dbReference>
<dbReference type="FunCoup" id="A0A667WM50">
    <property type="interactions" value="691"/>
</dbReference>
<evidence type="ECO:0000313" key="11">
    <source>
        <dbReference type="Proteomes" id="UP000472263"/>
    </source>
</evidence>
<dbReference type="AlphaFoldDB" id="A0A667WM50"/>
<evidence type="ECO:0000256" key="2">
    <source>
        <dbReference type="ARBA" id="ARBA00022526"/>
    </source>
</evidence>
<dbReference type="InterPro" id="IPR005900">
    <property type="entry name" value="6-phosphogluconolactonase_DevB"/>
</dbReference>
<protein>
    <submittedName>
        <fullName evidence="10">Hexose-6-phosphate dehydrogenase/glucose 1-dehydrogenase</fullName>
    </submittedName>
</protein>
<dbReference type="PANTHER" id="PTHR23429:SF7">
    <property type="entry name" value="GDH_6PGL ENDOPLASMIC BIFUNCTIONAL PROTEIN"/>
    <property type="match status" value="1"/>
</dbReference>
<keyword evidence="5" id="KW-0119">Carbohydrate metabolism</keyword>
<keyword evidence="2" id="KW-0313">Glucose metabolism</keyword>
<dbReference type="Pfam" id="PF00479">
    <property type="entry name" value="G6PD_N"/>
    <property type="match status" value="1"/>
</dbReference>
<dbReference type="OrthoDB" id="60984at2759"/>